<dbReference type="InterPro" id="IPR010281">
    <property type="entry name" value="DUF885"/>
</dbReference>
<dbReference type="EMBL" id="JBFCZG010000003">
    <property type="protein sequence ID" value="KAL3424560.1"/>
    <property type="molecule type" value="Genomic_DNA"/>
</dbReference>
<dbReference type="PANTHER" id="PTHR33361:SF2">
    <property type="entry name" value="DUF885 DOMAIN-CONTAINING PROTEIN"/>
    <property type="match status" value="1"/>
</dbReference>
<reference evidence="1 2" key="1">
    <citation type="submission" date="2024-06" db="EMBL/GenBank/DDBJ databases">
        <title>Complete genome of Phlyctema vagabunda strain 19-DSS-EL-015.</title>
        <authorList>
            <person name="Fiorenzani C."/>
        </authorList>
    </citation>
    <scope>NUCLEOTIDE SEQUENCE [LARGE SCALE GENOMIC DNA]</scope>
    <source>
        <strain evidence="1 2">19-DSS-EL-015</strain>
    </source>
</reference>
<protein>
    <submittedName>
        <fullName evidence="1">X-pro dipeptidyl-peptidase</fullName>
    </submittedName>
</protein>
<evidence type="ECO:0000313" key="1">
    <source>
        <dbReference type="EMBL" id="KAL3424560.1"/>
    </source>
</evidence>
<organism evidence="1 2">
    <name type="scientific">Phlyctema vagabunda</name>
    <dbReference type="NCBI Taxonomy" id="108571"/>
    <lineage>
        <taxon>Eukaryota</taxon>
        <taxon>Fungi</taxon>
        <taxon>Dikarya</taxon>
        <taxon>Ascomycota</taxon>
        <taxon>Pezizomycotina</taxon>
        <taxon>Leotiomycetes</taxon>
        <taxon>Helotiales</taxon>
        <taxon>Dermateaceae</taxon>
        <taxon>Phlyctema</taxon>
    </lineage>
</organism>
<evidence type="ECO:0000313" key="2">
    <source>
        <dbReference type="Proteomes" id="UP001629113"/>
    </source>
</evidence>
<dbReference type="Pfam" id="PF05960">
    <property type="entry name" value="DUF885"/>
    <property type="match status" value="1"/>
</dbReference>
<sequence>MRLRVENHRRNVERFHSSESMRERIERVREDMNDLNLFYNIDYSPVRKARLRKFYLEELDGLKKAPFESYDQQSRIDFLLLQNHLRRQLQQLDLDTAKDKVSEPLLPFAPAILCLCEDRQKMKPVDGKKAAQAIFDIEKQVSKIREKVSSKEVKLHKTSAFRTAKTVDSLQSHLAEWFGFFKAYDPTFTWWVTDPYKKVNNDLEEFANIIREQLVGIKPGDKDAIVGDPIGHEGLMADLDAEKIPYAPEELIEIGETEYVWCENEMKKASQELGYGEDWKKALEYVKELYVDPGQQPQLIRELATEAYDYVTEHDLVTVPPLAEETWRMFMMSVEAQKVNPFFLGGDSIIVSYPTDTMGHEAKLMSMRGNNIHFSRATVFHELIPGHHLQMFMIARHRPYRQMFDTPFWIEGWSLYWEMILWDDERFKKTPENRIGMLFWRMHRCARIIFSIKFHLGQMTPQECIDLLVDWVGHERATAEGEVRRSFAGDYSPLYQAGYMLGALQIYSLRQELVTTGKMSEKEFHDRVLVENEMPIELLRALIKNQPVTPEFKSSWRFYQGHE</sequence>
<name>A0ABR4PMJ6_9HELO</name>
<accession>A0ABR4PMJ6</accession>
<dbReference type="PANTHER" id="PTHR33361">
    <property type="entry name" value="GLR0591 PROTEIN"/>
    <property type="match status" value="1"/>
</dbReference>
<comment type="caution">
    <text evidence="1">The sequence shown here is derived from an EMBL/GenBank/DDBJ whole genome shotgun (WGS) entry which is preliminary data.</text>
</comment>
<proteinExistence type="predicted"/>
<keyword evidence="2" id="KW-1185">Reference proteome</keyword>
<dbReference type="Proteomes" id="UP001629113">
    <property type="component" value="Unassembled WGS sequence"/>
</dbReference>
<gene>
    <name evidence="1" type="ORF">PVAG01_03841</name>
</gene>